<feature type="region of interest" description="Disordered" evidence="1">
    <location>
        <begin position="232"/>
        <end position="260"/>
    </location>
</feature>
<gene>
    <name evidence="3" type="primary">LOC121144156</name>
</gene>
<dbReference type="GeneID" id="121144156"/>
<feature type="region of interest" description="Disordered" evidence="1">
    <location>
        <begin position="1"/>
        <end position="220"/>
    </location>
</feature>
<dbReference type="RefSeq" id="XP_040613434.1">
    <property type="nucleotide sequence ID" value="XM_040757500.1"/>
</dbReference>
<reference evidence="3" key="1">
    <citation type="submission" date="2025-08" db="UniProtKB">
        <authorList>
            <consortium name="RefSeq"/>
        </authorList>
    </citation>
    <scope>IDENTIFICATION</scope>
    <source>
        <tissue evidence="3">Liver</tissue>
    </source>
</reference>
<keyword evidence="2" id="KW-1185">Reference proteome</keyword>
<dbReference type="Proteomes" id="UP000886700">
    <property type="component" value="Unplaced"/>
</dbReference>
<feature type="compositionally biased region" description="Polar residues" evidence="1">
    <location>
        <begin position="98"/>
        <end position="119"/>
    </location>
</feature>
<protein>
    <submittedName>
        <fullName evidence="3">Uncharacterized protein LOC121144156</fullName>
    </submittedName>
</protein>
<evidence type="ECO:0000313" key="2">
    <source>
        <dbReference type="Proteomes" id="UP000886700"/>
    </source>
</evidence>
<feature type="compositionally biased region" description="Basic and acidic residues" evidence="1">
    <location>
        <begin position="143"/>
        <end position="155"/>
    </location>
</feature>
<name>A0ABM2YF68_MESAU</name>
<accession>A0ABM2YF68</accession>
<feature type="compositionally biased region" description="Basic residues" evidence="1">
    <location>
        <begin position="34"/>
        <end position="46"/>
    </location>
</feature>
<evidence type="ECO:0000256" key="1">
    <source>
        <dbReference type="SAM" id="MobiDB-lite"/>
    </source>
</evidence>
<sequence length="260" mass="27561">MPGAATGVRTAPTLRALRDPADRPAALYWGAERRAKRRTRGTHRSRSLGGRTAAARPESRSQPRVAAPPVASNGPERRPRCQRGPGPRVTHRLKCSMIFSSRTFSGSDSRASQLRSAATTHPKPTLALRRRMRAGGGGRGSGRRGERDPGGRDYDGAGAVAAGRFPPARVARLPPPGHRPLAAGARASSRPDAEFLPAGAQARGAPKWEECGAGKRRPRTLLTAQARRAAGGWLPEASRDAGAASPRGQALLWGNRREPG</sequence>
<evidence type="ECO:0000313" key="3">
    <source>
        <dbReference type="RefSeq" id="XP_040613434.1"/>
    </source>
</evidence>
<organism evidence="2 3">
    <name type="scientific">Mesocricetus auratus</name>
    <name type="common">Golden hamster</name>
    <dbReference type="NCBI Taxonomy" id="10036"/>
    <lineage>
        <taxon>Eukaryota</taxon>
        <taxon>Metazoa</taxon>
        <taxon>Chordata</taxon>
        <taxon>Craniata</taxon>
        <taxon>Vertebrata</taxon>
        <taxon>Euteleostomi</taxon>
        <taxon>Mammalia</taxon>
        <taxon>Eutheria</taxon>
        <taxon>Euarchontoglires</taxon>
        <taxon>Glires</taxon>
        <taxon>Rodentia</taxon>
        <taxon>Myomorpha</taxon>
        <taxon>Muroidea</taxon>
        <taxon>Cricetidae</taxon>
        <taxon>Cricetinae</taxon>
        <taxon>Mesocricetus</taxon>
    </lineage>
</organism>
<proteinExistence type="predicted"/>